<evidence type="ECO:0000313" key="11">
    <source>
        <dbReference type="Proteomes" id="UP000548787"/>
    </source>
</evidence>
<dbReference type="InterPro" id="IPR025669">
    <property type="entry name" value="AAA_dom"/>
</dbReference>
<organism evidence="10 11">
    <name type="scientific">Listeria rustica</name>
    <dbReference type="NCBI Taxonomy" id="2713503"/>
    <lineage>
        <taxon>Bacteria</taxon>
        <taxon>Bacillati</taxon>
        <taxon>Bacillota</taxon>
        <taxon>Bacilli</taxon>
        <taxon>Bacillales</taxon>
        <taxon>Listeriaceae</taxon>
        <taxon>Listeria</taxon>
    </lineage>
</organism>
<feature type="domain" description="AAA" evidence="9">
    <location>
        <begin position="78"/>
        <end position="207"/>
    </location>
</feature>
<keyword evidence="7" id="KW-0829">Tyrosine-protein kinase</keyword>
<comment type="caution">
    <text evidence="10">The sequence shown here is derived from an EMBL/GenBank/DDBJ whole genome shotgun (WGS) entry which is preliminary data.</text>
</comment>
<evidence type="ECO:0000259" key="9">
    <source>
        <dbReference type="Pfam" id="PF13614"/>
    </source>
</evidence>
<comment type="catalytic activity">
    <reaction evidence="8">
        <text>L-tyrosyl-[protein] + ATP = O-phospho-L-tyrosyl-[protein] + ADP + H(+)</text>
        <dbReference type="Rhea" id="RHEA:10596"/>
        <dbReference type="Rhea" id="RHEA-COMP:10136"/>
        <dbReference type="Rhea" id="RHEA-COMP:20101"/>
        <dbReference type="ChEBI" id="CHEBI:15378"/>
        <dbReference type="ChEBI" id="CHEBI:30616"/>
        <dbReference type="ChEBI" id="CHEBI:46858"/>
        <dbReference type="ChEBI" id="CHEBI:61978"/>
        <dbReference type="ChEBI" id="CHEBI:456216"/>
        <dbReference type="EC" id="2.7.10.2"/>
    </reaction>
</comment>
<keyword evidence="5 10" id="KW-0418">Kinase</keyword>
<proteinExistence type="inferred from homology"/>
<evidence type="ECO:0000256" key="3">
    <source>
        <dbReference type="ARBA" id="ARBA00022679"/>
    </source>
</evidence>
<dbReference type="InterPro" id="IPR027417">
    <property type="entry name" value="P-loop_NTPase"/>
</dbReference>
<dbReference type="EMBL" id="JABJVM010000003">
    <property type="protein sequence ID" value="MBA3925440.1"/>
    <property type="molecule type" value="Genomic_DNA"/>
</dbReference>
<protein>
    <recommendedName>
        <fullName evidence="2">non-specific protein-tyrosine kinase</fullName>
        <ecNumber evidence="2">2.7.10.2</ecNumber>
    </recommendedName>
</protein>
<reference evidence="10 11" key="2">
    <citation type="submission" date="2020-08" db="EMBL/GenBank/DDBJ databases">
        <title>Listeria ohnekaius sp. nov. and Listeria portnoyii sp. nov. isolated from non-agricultural and natural environments.</title>
        <authorList>
            <person name="Weller D."/>
            <person name="Belias A.M."/>
            <person name="Liao J."/>
            <person name="Guo S."/>
            <person name="Orsi R.H."/>
            <person name="Wiedmann M."/>
        </authorList>
    </citation>
    <scope>NUCLEOTIDE SEQUENCE [LARGE SCALE GENOMIC DNA]</scope>
    <source>
        <strain evidence="10 11">FSL W9-0585</strain>
    </source>
</reference>
<evidence type="ECO:0000256" key="2">
    <source>
        <dbReference type="ARBA" id="ARBA00011903"/>
    </source>
</evidence>
<evidence type="ECO:0000256" key="4">
    <source>
        <dbReference type="ARBA" id="ARBA00022741"/>
    </source>
</evidence>
<reference evidence="10 11" key="1">
    <citation type="submission" date="2020-05" db="EMBL/GenBank/DDBJ databases">
        <authorList>
            <person name="Carlin C.R."/>
        </authorList>
    </citation>
    <scope>NUCLEOTIDE SEQUENCE [LARGE SCALE GENOMIC DNA]</scope>
    <source>
        <strain evidence="10 11">FSL W9-0585</strain>
    </source>
</reference>
<evidence type="ECO:0000313" key="10">
    <source>
        <dbReference type="EMBL" id="MBA3925440.1"/>
    </source>
</evidence>
<keyword evidence="4" id="KW-0547">Nucleotide-binding</keyword>
<evidence type="ECO:0000256" key="5">
    <source>
        <dbReference type="ARBA" id="ARBA00022777"/>
    </source>
</evidence>
<accession>A0A7W1YF81</accession>
<dbReference type="EC" id="2.7.10.2" evidence="2"/>
<dbReference type="AlphaFoldDB" id="A0A7W1YF81"/>
<comment type="similarity">
    <text evidence="1">Belongs to the CpsD/CapB family.</text>
</comment>
<evidence type="ECO:0000256" key="1">
    <source>
        <dbReference type="ARBA" id="ARBA00007316"/>
    </source>
</evidence>
<evidence type="ECO:0000256" key="7">
    <source>
        <dbReference type="ARBA" id="ARBA00023137"/>
    </source>
</evidence>
<dbReference type="NCBIfam" id="TIGR01007">
    <property type="entry name" value="eps_fam"/>
    <property type="match status" value="1"/>
</dbReference>
<evidence type="ECO:0000256" key="6">
    <source>
        <dbReference type="ARBA" id="ARBA00022840"/>
    </source>
</evidence>
<dbReference type="Pfam" id="PF13614">
    <property type="entry name" value="AAA_31"/>
    <property type="match status" value="1"/>
</dbReference>
<dbReference type="GO" id="GO:0004715">
    <property type="term" value="F:non-membrane spanning protein tyrosine kinase activity"/>
    <property type="evidence" value="ECO:0007669"/>
    <property type="project" value="UniProtKB-EC"/>
</dbReference>
<dbReference type="InterPro" id="IPR050445">
    <property type="entry name" value="Bact_polysacc_biosynth/exp"/>
</dbReference>
<dbReference type="CDD" id="cd05387">
    <property type="entry name" value="BY-kinase"/>
    <property type="match status" value="1"/>
</dbReference>
<gene>
    <name evidence="10" type="ORF">HPK16_03705</name>
</gene>
<dbReference type="Gene3D" id="3.40.50.300">
    <property type="entry name" value="P-loop containing nucleotide triphosphate hydrolases"/>
    <property type="match status" value="1"/>
</dbReference>
<keyword evidence="11" id="KW-1185">Reference proteome</keyword>
<dbReference type="Proteomes" id="UP000548787">
    <property type="component" value="Unassembled WGS sequence"/>
</dbReference>
<dbReference type="PANTHER" id="PTHR32309">
    <property type="entry name" value="TYROSINE-PROTEIN KINASE"/>
    <property type="match status" value="1"/>
</dbReference>
<sequence length="252" mass="28106">MVRWVNYQIVDQITRKEPVKAMRSKQFRDKSSGKDKLVTKYESQSAYAESFRYIRANIDFAGIDQDYKAIMITSPDPDSGKSLISSNLAVTYAALGKKTLLIDLDLRKPTAHKIFPECYSSYGLTGFLQGVVGKEEAIVASEVPHLSVLPVGITPADPAALLNSAKMQKLYEELYTEYDRIIIDTPPVMAVADAQTIAAWVDGTILIIRNNYTKQENAKKALQKLEVAGTKVIGTIFNNTNMKMKAYYYGNN</sequence>
<dbReference type="InterPro" id="IPR005702">
    <property type="entry name" value="Wzc-like_C"/>
</dbReference>
<name>A0A7W1YF81_9LIST</name>
<dbReference type="SUPFAM" id="SSF52540">
    <property type="entry name" value="P-loop containing nucleoside triphosphate hydrolases"/>
    <property type="match status" value="1"/>
</dbReference>
<keyword evidence="3" id="KW-0808">Transferase</keyword>
<evidence type="ECO:0000256" key="8">
    <source>
        <dbReference type="ARBA" id="ARBA00051245"/>
    </source>
</evidence>
<dbReference type="GO" id="GO:0005886">
    <property type="term" value="C:plasma membrane"/>
    <property type="evidence" value="ECO:0007669"/>
    <property type="project" value="TreeGrafter"/>
</dbReference>
<dbReference type="PANTHER" id="PTHR32309:SF13">
    <property type="entry name" value="FERRIC ENTEROBACTIN TRANSPORT PROTEIN FEPE"/>
    <property type="match status" value="1"/>
</dbReference>
<dbReference type="GO" id="GO:0005524">
    <property type="term" value="F:ATP binding"/>
    <property type="evidence" value="ECO:0007669"/>
    <property type="project" value="UniProtKB-KW"/>
</dbReference>
<keyword evidence="6" id="KW-0067">ATP-binding</keyword>